<comment type="caution">
    <text evidence="3">The sequence shown here is derived from an EMBL/GenBank/DDBJ whole genome shotgun (WGS) entry which is preliminary data.</text>
</comment>
<evidence type="ECO:0000259" key="2">
    <source>
        <dbReference type="SMART" id="SM00065"/>
    </source>
</evidence>
<feature type="domain" description="GAF" evidence="2">
    <location>
        <begin position="73"/>
        <end position="224"/>
    </location>
</feature>
<dbReference type="Pfam" id="PF13556">
    <property type="entry name" value="HTH_30"/>
    <property type="match status" value="1"/>
</dbReference>
<dbReference type="Pfam" id="PF17853">
    <property type="entry name" value="GGDEF_2"/>
    <property type="match status" value="1"/>
</dbReference>
<dbReference type="SMART" id="SM00065">
    <property type="entry name" value="GAF"/>
    <property type="match status" value="1"/>
</dbReference>
<dbReference type="InterPro" id="IPR029016">
    <property type="entry name" value="GAF-like_dom_sf"/>
</dbReference>
<dbReference type="Gene3D" id="3.30.450.40">
    <property type="match status" value="1"/>
</dbReference>
<dbReference type="InterPro" id="IPR041522">
    <property type="entry name" value="CdaR_GGDEF"/>
</dbReference>
<keyword evidence="4" id="KW-1185">Reference proteome</keyword>
<proteinExistence type="inferred from homology"/>
<evidence type="ECO:0000256" key="1">
    <source>
        <dbReference type="ARBA" id="ARBA00006754"/>
    </source>
</evidence>
<gene>
    <name evidence="3" type="ORF">JD82_04861</name>
</gene>
<evidence type="ECO:0000313" key="4">
    <source>
        <dbReference type="Proteomes" id="UP000317303"/>
    </source>
</evidence>
<reference evidence="3 4" key="1">
    <citation type="submission" date="2019-07" db="EMBL/GenBank/DDBJ databases">
        <title>R&amp;d 2014.</title>
        <authorList>
            <person name="Klenk H.-P."/>
        </authorList>
    </citation>
    <scope>NUCLEOTIDE SEQUENCE [LARGE SCALE GENOMIC DNA]</scope>
    <source>
        <strain evidence="3 4">DSM 43194</strain>
    </source>
</reference>
<name>A0A660CMP4_9PSEU</name>
<comment type="similarity">
    <text evidence="1">Belongs to the CdaR family.</text>
</comment>
<dbReference type="InterPro" id="IPR051448">
    <property type="entry name" value="CdaR-like_regulators"/>
</dbReference>
<dbReference type="InterPro" id="IPR003018">
    <property type="entry name" value="GAF"/>
</dbReference>
<dbReference type="Gene3D" id="1.10.10.2840">
    <property type="entry name" value="PucR C-terminal helix-turn-helix domain"/>
    <property type="match status" value="1"/>
</dbReference>
<dbReference type="RefSeq" id="WP_030531159.1">
    <property type="nucleotide sequence ID" value="NZ_JOIJ01000004.1"/>
</dbReference>
<sequence length="612" mass="63964">MSNGAVRLLRLLAEGASAEELADQGAAAAGDPEAEEALRSALTIRRTLDAHTRRETELAALFDTASDLARLRDLDAVLRSIVRRARMLLRVDVSYLSLNDDGADSTYMRVTDGSASALFQQVRLGMGEGLGGLVAQTARPYATSDYPGDDRFQHTGPIDRAVGDEGLIAILGVPLSLGGQVIGVLYASDRRPRTFTPDEVALLSSLADHAAIAIDNARLIESTAAALDELGEANDTIRTHHEALARAQEAHDRLAELAAGGADVPQVAAEVAAVLGGGVVVHDPDGAELACAGTDSGGRNAFAVASSRASGRAVADGDDWVCAVMAGPQLLGSITLTGRPDLGDADRRLFERAGMVTALVLLLRSSSAEAEERVRGELLVDLLSAPDREPASLVERGRRLGLDLHAPHAVLVLHTASDGGVTRARLASAASAHGVLAGVHADRVVLLVREAERGTAAPDVAADLTRRLGLPVTVGGAGPAVGPARIAEAHAEAARCLRALLVLGRHGSGADAAALGFVGMLLGEKANVPGFVRDTLGPVLDYDEARGTELLRTLDAYFACGGNLTRAKECLHVHVNTVSQRLERIGVLLGDDWQSPDRALELQLALRLHRLS</sequence>
<dbReference type="InterPro" id="IPR025736">
    <property type="entry name" value="PucR_C-HTH_dom"/>
</dbReference>
<accession>A0A660CMP4</accession>
<dbReference type="Pfam" id="PF01590">
    <property type="entry name" value="GAF"/>
    <property type="match status" value="1"/>
</dbReference>
<dbReference type="EMBL" id="VLJV01000001">
    <property type="protein sequence ID" value="TWH22969.1"/>
    <property type="molecule type" value="Genomic_DNA"/>
</dbReference>
<dbReference type="OrthoDB" id="8026818at2"/>
<organism evidence="3 4">
    <name type="scientific">Prauserella rugosa</name>
    <dbReference type="NCBI Taxonomy" id="43354"/>
    <lineage>
        <taxon>Bacteria</taxon>
        <taxon>Bacillati</taxon>
        <taxon>Actinomycetota</taxon>
        <taxon>Actinomycetes</taxon>
        <taxon>Pseudonocardiales</taxon>
        <taxon>Pseudonocardiaceae</taxon>
        <taxon>Prauserella</taxon>
    </lineage>
</organism>
<dbReference type="SUPFAM" id="SSF55781">
    <property type="entry name" value="GAF domain-like"/>
    <property type="match status" value="1"/>
</dbReference>
<evidence type="ECO:0000313" key="3">
    <source>
        <dbReference type="EMBL" id="TWH22969.1"/>
    </source>
</evidence>
<dbReference type="Proteomes" id="UP000317303">
    <property type="component" value="Unassembled WGS sequence"/>
</dbReference>
<dbReference type="InterPro" id="IPR042070">
    <property type="entry name" value="PucR_C-HTH_sf"/>
</dbReference>
<protein>
    <submittedName>
        <fullName evidence="3">PucR-like helix-turn-helix protein</fullName>
    </submittedName>
</protein>
<dbReference type="PANTHER" id="PTHR33744">
    <property type="entry name" value="CARBOHYDRATE DIACID REGULATOR"/>
    <property type="match status" value="1"/>
</dbReference>
<dbReference type="AlphaFoldDB" id="A0A660CMP4"/>
<dbReference type="PANTHER" id="PTHR33744:SF1">
    <property type="entry name" value="DNA-BINDING TRANSCRIPTIONAL ACTIVATOR ADER"/>
    <property type="match status" value="1"/>
</dbReference>